<gene>
    <name evidence="4" type="ORF">CRENPOLYSF2_80009</name>
</gene>
<evidence type="ECO:0000256" key="1">
    <source>
        <dbReference type="SAM" id="MobiDB-lite"/>
    </source>
</evidence>
<dbReference type="EMBL" id="FUKJ01000446">
    <property type="protein sequence ID" value="SJM95929.1"/>
    <property type="molecule type" value="Genomic_DNA"/>
</dbReference>
<accession>A0A1R4HIA8</accession>
<reference evidence="5" key="1">
    <citation type="submission" date="2017-02" db="EMBL/GenBank/DDBJ databases">
        <authorList>
            <person name="Daims H."/>
        </authorList>
    </citation>
    <scope>NUCLEOTIDE SEQUENCE [LARGE SCALE GENOMIC DNA]</scope>
</reference>
<proteinExistence type="predicted"/>
<sequence length="275" mass="29896">MDHELKQRLIGAIVVTALAAIFLPMLFDDPIDNSGQQVSELTIPKAPENLAQNVEKKLPEDFGRALTAPDQETAANPNSSTAATEEPDQTAQTESPVEDELIVTEDNEEAATPSHSVKAKAGPETLDTREVLEADKSDDIEPMPVKSKSVAEPKVSNGVSEAKIKKKPKNTETDSHKTVSKVENSVADTTTHKTKTATAKTGGLSRWSIQAGSFSKKENAVALLEKLQKQGFPVTLQSKGDIYRLKIGPELDKQRAADMKKRLDKQNIQSLMITE</sequence>
<keyword evidence="2" id="KW-0812">Transmembrane</keyword>
<dbReference type="PANTHER" id="PTHR38687">
    <property type="entry name" value="CELL DIVISION PROTEIN DEDD-RELATED"/>
    <property type="match status" value="1"/>
</dbReference>
<dbReference type="GO" id="GO:0042834">
    <property type="term" value="F:peptidoglycan binding"/>
    <property type="evidence" value="ECO:0007669"/>
    <property type="project" value="InterPro"/>
</dbReference>
<evidence type="ECO:0000259" key="3">
    <source>
        <dbReference type="PROSITE" id="PS51724"/>
    </source>
</evidence>
<keyword evidence="5" id="KW-1185">Reference proteome</keyword>
<evidence type="ECO:0000256" key="2">
    <source>
        <dbReference type="SAM" id="Phobius"/>
    </source>
</evidence>
<dbReference type="AlphaFoldDB" id="A0A1R4HIA8"/>
<feature type="transmembrane region" description="Helical" evidence="2">
    <location>
        <begin position="9"/>
        <end position="27"/>
    </location>
</feature>
<dbReference type="Pfam" id="PF05036">
    <property type="entry name" value="SPOR"/>
    <property type="match status" value="1"/>
</dbReference>
<name>A0A1R4HIA8_9GAMM</name>
<feature type="compositionally biased region" description="Basic and acidic residues" evidence="1">
    <location>
        <begin position="126"/>
        <end position="139"/>
    </location>
</feature>
<evidence type="ECO:0000313" key="4">
    <source>
        <dbReference type="EMBL" id="SJM95929.1"/>
    </source>
</evidence>
<dbReference type="InterPro" id="IPR036680">
    <property type="entry name" value="SPOR-like_sf"/>
</dbReference>
<dbReference type="InterPro" id="IPR007730">
    <property type="entry name" value="SPOR-like_dom"/>
</dbReference>
<dbReference type="Gene3D" id="3.30.70.1070">
    <property type="entry name" value="Sporulation related repeat"/>
    <property type="match status" value="1"/>
</dbReference>
<feature type="domain" description="SPOR" evidence="3">
    <location>
        <begin position="201"/>
        <end position="275"/>
    </location>
</feature>
<dbReference type="GO" id="GO:0032153">
    <property type="term" value="C:cell division site"/>
    <property type="evidence" value="ECO:0007669"/>
    <property type="project" value="TreeGrafter"/>
</dbReference>
<feature type="compositionally biased region" description="Low complexity" evidence="1">
    <location>
        <begin position="73"/>
        <end position="84"/>
    </location>
</feature>
<dbReference type="PROSITE" id="PS51724">
    <property type="entry name" value="SPOR"/>
    <property type="match status" value="1"/>
</dbReference>
<dbReference type="PANTHER" id="PTHR38687:SF1">
    <property type="entry name" value="CELL DIVISION PROTEIN DEDD"/>
    <property type="match status" value="1"/>
</dbReference>
<organism evidence="4 5">
    <name type="scientific">Crenothrix polyspora</name>
    <dbReference type="NCBI Taxonomy" id="360316"/>
    <lineage>
        <taxon>Bacteria</taxon>
        <taxon>Pseudomonadati</taxon>
        <taxon>Pseudomonadota</taxon>
        <taxon>Gammaproteobacteria</taxon>
        <taxon>Methylococcales</taxon>
        <taxon>Crenotrichaceae</taxon>
        <taxon>Crenothrix</taxon>
    </lineage>
</organism>
<keyword evidence="2" id="KW-0472">Membrane</keyword>
<dbReference type="SUPFAM" id="SSF110997">
    <property type="entry name" value="Sporulation related repeat"/>
    <property type="match status" value="1"/>
</dbReference>
<keyword evidence="2" id="KW-1133">Transmembrane helix</keyword>
<protein>
    <submittedName>
        <fullName evidence="4">Sporulation-like protein</fullName>
    </submittedName>
</protein>
<dbReference type="GO" id="GO:0032506">
    <property type="term" value="P:cytokinetic process"/>
    <property type="evidence" value="ECO:0007669"/>
    <property type="project" value="TreeGrafter"/>
</dbReference>
<dbReference type="InterPro" id="IPR052521">
    <property type="entry name" value="Cell_div_SPOR-domain"/>
</dbReference>
<feature type="compositionally biased region" description="Acidic residues" evidence="1">
    <location>
        <begin position="96"/>
        <end position="109"/>
    </location>
</feature>
<dbReference type="Proteomes" id="UP000195442">
    <property type="component" value="Unassembled WGS sequence"/>
</dbReference>
<feature type="region of interest" description="Disordered" evidence="1">
    <location>
        <begin position="64"/>
        <end position="199"/>
    </location>
</feature>
<dbReference type="RefSeq" id="WP_179210323.1">
    <property type="nucleotide sequence ID" value="NZ_FUKJ01000446.1"/>
</dbReference>
<evidence type="ECO:0000313" key="5">
    <source>
        <dbReference type="Proteomes" id="UP000195442"/>
    </source>
</evidence>
<dbReference type="GO" id="GO:0030428">
    <property type="term" value="C:cell septum"/>
    <property type="evidence" value="ECO:0007669"/>
    <property type="project" value="TreeGrafter"/>
</dbReference>